<dbReference type="SMR" id="A0A075VUI3"/>
<dbReference type="Proteomes" id="UP000222542">
    <property type="component" value="Unassembled WGS sequence"/>
</dbReference>
<dbReference type="KEGG" id="cann:19989129"/>
<dbReference type="GeneID" id="19989003"/>
<gene>
    <name evidence="1" type="primary">orf100a</name>
    <name evidence="3" type="ORF">T459_34515</name>
</gene>
<accession>A0A1U8QDN7</accession>
<dbReference type="AlphaFoldDB" id="A0A075VUI3"/>
<sequence>MDRFLSEVTTLAVGLLLSGAIFGAFKAGRLFERSTIAESIHDLALEKLKQKTESRLEMLWKEYRDTNGTPQLPEGLRFKDVVEHSFIMDEELKEQFLGLN</sequence>
<dbReference type="EMBL" id="KJ865410">
    <property type="protein sequence ID" value="AIG90035.1"/>
    <property type="molecule type" value="Genomic_DNA"/>
</dbReference>
<dbReference type="GeneID" id="19989129"/>
<reference evidence="3" key="2">
    <citation type="journal article" date="2014" name="Nat. Genet.">
        <title>Genome sequence of the hot pepper provides insights into the evolution of pungency in Capsicum species.</title>
        <authorList>
            <person name="Kim S."/>
            <person name="Park M."/>
            <person name="Yeom S.I."/>
            <person name="Kim Y.M."/>
            <person name="Lee J.M."/>
            <person name="Lee H.A."/>
            <person name="Seo E."/>
            <person name="Choi J."/>
            <person name="Cheong K."/>
            <person name="Kim K.T."/>
            <person name="Jung K."/>
            <person name="Lee G.W."/>
            <person name="Oh S.K."/>
            <person name="Bae C."/>
            <person name="Kim S.B."/>
            <person name="Lee H.Y."/>
            <person name="Kim S.Y."/>
            <person name="Kim M.S."/>
            <person name="Kang B.C."/>
            <person name="Jo Y.D."/>
            <person name="Yang H.B."/>
            <person name="Jeong H.J."/>
            <person name="Kang W.H."/>
            <person name="Kwon J.K."/>
            <person name="Shin C."/>
            <person name="Lim J.Y."/>
            <person name="Park J.H."/>
            <person name="Huh J.H."/>
            <person name="Kim J.S."/>
            <person name="Kim B.D."/>
            <person name="Cohen O."/>
            <person name="Paran I."/>
            <person name="Suh M.C."/>
            <person name="Lee S.B."/>
            <person name="Kim Y.K."/>
            <person name="Shin Y."/>
            <person name="Noh S.J."/>
            <person name="Park J."/>
            <person name="Seo Y.S."/>
            <person name="Kwon S.Y."/>
            <person name="Kim H.A."/>
            <person name="Park J.M."/>
            <person name="Kim H.J."/>
            <person name="Choi S.B."/>
            <person name="Bosland P.W."/>
            <person name="Reeves G."/>
            <person name="Jo S.H."/>
            <person name="Lee B.W."/>
            <person name="Cho H.T."/>
            <person name="Choi H.S."/>
            <person name="Lee M.S."/>
            <person name="Yu Y."/>
            <person name="Do Choi Y."/>
            <person name="Park B.S."/>
            <person name="van Deynze A."/>
            <person name="Ashrafi H."/>
            <person name="Hill T."/>
            <person name="Kim W.T."/>
            <person name="Pai H.S."/>
            <person name="Ahn H.K."/>
            <person name="Yeam I."/>
            <person name="Giovannoni J.J."/>
            <person name="Rose J.K."/>
            <person name="Sorensen I."/>
            <person name="Lee S.J."/>
            <person name="Kim R.W."/>
            <person name="Choi I.Y."/>
            <person name="Choi B.S."/>
            <person name="Lim J.S."/>
            <person name="Lee Y.H."/>
            <person name="Choi D."/>
        </authorList>
    </citation>
    <scope>NUCLEOTIDE SEQUENCE [LARGE SCALE GENOMIC DNA]</scope>
</reference>
<dbReference type="EMBL" id="KJ865410">
    <property type="protein sequence ID" value="AIG90144.1"/>
    <property type="molecule type" value="Genomic_DNA"/>
</dbReference>
<dbReference type="RefSeq" id="YP_009049786.1">
    <property type="nucleotide sequence ID" value="NC_024624.1"/>
</dbReference>
<protein>
    <submittedName>
        <fullName evidence="1">Uncharacterized protein</fullName>
    </submittedName>
</protein>
<dbReference type="RefSeq" id="YP_009049677.1">
    <property type="nucleotide sequence ID" value="NC_024624.1"/>
</dbReference>
<keyword evidence="1" id="KW-0496">Mitochondrion</keyword>
<keyword evidence="4" id="KW-1185">Reference proteome</keyword>
<evidence type="ECO:0000313" key="3">
    <source>
        <dbReference type="EMBL" id="PHT61641.1"/>
    </source>
</evidence>
<geneLocation type="mitochondrion" evidence="1"/>
<proteinExistence type="predicted"/>
<evidence type="ECO:0000313" key="2">
    <source>
        <dbReference type="EMBL" id="AIG90035.1"/>
    </source>
</evidence>
<dbReference type="Gramene" id="PHT61641">
    <property type="protein sequence ID" value="PHT61641"/>
    <property type="gene ID" value="T459_34515"/>
</dbReference>
<dbReference type="EMBL" id="KJ865409">
    <property type="protein sequence ID" value="AIG89834.1"/>
    <property type="molecule type" value="Genomic_DNA"/>
</dbReference>
<evidence type="ECO:0000313" key="1">
    <source>
        <dbReference type="EMBL" id="AIG89834.1"/>
    </source>
</evidence>
<evidence type="ECO:0000313" key="4">
    <source>
        <dbReference type="Proteomes" id="UP000222542"/>
    </source>
</evidence>
<reference evidence="2" key="3">
    <citation type="submission" date="2014-05" db="EMBL/GenBank/DDBJ databases">
        <title>Capsicum annuum strain Jeju mitochondrial DNA, complete genome.</title>
        <authorList>
            <person name="Jo Y.D."/>
            <person name="Choi Y."/>
            <person name="Kim D.-H."/>
            <person name="Kim B.-D."/>
            <person name="Kang B.-C."/>
        </authorList>
    </citation>
    <scope>NUCLEOTIDE SEQUENCE</scope>
</reference>
<name>A0A075VUI3_CAPAN</name>
<dbReference type="EMBL" id="AYRZ02000129">
    <property type="protein sequence ID" value="PHT61641.1"/>
    <property type="molecule type" value="Genomic_DNA"/>
</dbReference>
<reference evidence="3 4" key="4">
    <citation type="journal article" date="2017" name="Genome Biol.">
        <title>New reference genome sequences of hot pepper reveal the massive evolution of plant disease-resistance genes by retroduplication.</title>
        <authorList>
            <person name="Kim S."/>
            <person name="Park J."/>
            <person name="Yeom S.I."/>
            <person name="Kim Y.M."/>
            <person name="Seo E."/>
            <person name="Kim K.T."/>
            <person name="Kim M.S."/>
            <person name="Lee J.M."/>
            <person name="Cheong K."/>
            <person name="Shin H.S."/>
            <person name="Kim S.B."/>
            <person name="Han K."/>
            <person name="Lee J."/>
            <person name="Park M."/>
            <person name="Lee H.A."/>
            <person name="Lee H.Y."/>
            <person name="Lee Y."/>
            <person name="Oh S."/>
            <person name="Lee J.H."/>
            <person name="Choi E."/>
            <person name="Choi E."/>
            <person name="Lee S.E."/>
            <person name="Jeon J."/>
            <person name="Kim H."/>
            <person name="Choi G."/>
            <person name="Song H."/>
            <person name="Lee J."/>
            <person name="Lee S.C."/>
            <person name="Kwon J.K."/>
            <person name="Lee H.Y."/>
            <person name="Koo N."/>
            <person name="Hong Y."/>
            <person name="Kim R.W."/>
            <person name="Kang W.H."/>
            <person name="Huh J.H."/>
            <person name="Kang B.C."/>
            <person name="Yang T.J."/>
            <person name="Lee Y.H."/>
            <person name="Bennetzen J.L."/>
            <person name="Choi D."/>
        </authorList>
    </citation>
    <scope>NUCLEOTIDE SEQUENCE [LARGE SCALE GENOMIC DNA]</scope>
    <source>
        <strain evidence="4">cv. CM334</strain>
    </source>
</reference>
<organism evidence="1">
    <name type="scientific">Capsicum annuum</name>
    <name type="common">Capsicum pepper</name>
    <dbReference type="NCBI Taxonomy" id="4072"/>
    <lineage>
        <taxon>Eukaryota</taxon>
        <taxon>Viridiplantae</taxon>
        <taxon>Streptophyta</taxon>
        <taxon>Embryophyta</taxon>
        <taxon>Tracheophyta</taxon>
        <taxon>Spermatophyta</taxon>
        <taxon>Magnoliopsida</taxon>
        <taxon>eudicotyledons</taxon>
        <taxon>Gunneridae</taxon>
        <taxon>Pentapetalae</taxon>
        <taxon>asterids</taxon>
        <taxon>lamiids</taxon>
        <taxon>Solanales</taxon>
        <taxon>Solanaceae</taxon>
        <taxon>Solanoideae</taxon>
        <taxon>Capsiceae</taxon>
        <taxon>Capsicum</taxon>
    </lineage>
</organism>
<accession>A0A075VUI3</accession>
<dbReference type="KEGG" id="cann:19989003"/>
<reference evidence="1" key="1">
    <citation type="journal article" date="2014" name="BMC Genomics">
        <title>Extensive structural variations between mitochondrial genomes of CMS and normal peppers (Capsicum annuum L.) revealed by complete nucleotide sequencing.</title>
        <authorList>
            <person name="Jo Y.D."/>
            <person name="Choi Y."/>
            <person name="Kim D.H."/>
            <person name="Kim B.D."/>
            <person name="Kang B.C."/>
        </authorList>
    </citation>
    <scope>NUCLEOTIDE SEQUENCE</scope>
</reference>